<dbReference type="GO" id="GO:0020037">
    <property type="term" value="F:heme binding"/>
    <property type="evidence" value="ECO:0007669"/>
    <property type="project" value="InterPro"/>
</dbReference>
<comment type="similarity">
    <text evidence="4 14">Belongs to the cytochrome P450 family.</text>
</comment>
<evidence type="ECO:0000256" key="1">
    <source>
        <dbReference type="ARBA" id="ARBA00001971"/>
    </source>
</evidence>
<dbReference type="PANTHER" id="PTHR24292">
    <property type="entry name" value="CYTOCHROME P450"/>
    <property type="match status" value="1"/>
</dbReference>
<keyword evidence="15" id="KW-0812">Transmembrane</keyword>
<dbReference type="InterPro" id="IPR017972">
    <property type="entry name" value="Cyt_P450_CS"/>
</dbReference>
<keyword evidence="5 13" id="KW-0349">Heme</keyword>
<dbReference type="VEuPathDB" id="VectorBase:ASIC004047"/>
<dbReference type="STRING" id="74873.A0A084VFX6"/>
<dbReference type="InterPro" id="IPR036396">
    <property type="entry name" value="Cyt_P450_sf"/>
</dbReference>
<comment type="cofactor">
    <cofactor evidence="1 13">
        <name>heme</name>
        <dbReference type="ChEBI" id="CHEBI:30413"/>
    </cofactor>
</comment>
<dbReference type="AlphaFoldDB" id="A0A084VFX6"/>
<reference evidence="17" key="2">
    <citation type="submission" date="2020-05" db="UniProtKB">
        <authorList>
            <consortium name="EnsemblMetazoa"/>
        </authorList>
    </citation>
    <scope>IDENTIFICATION</scope>
</reference>
<feature type="binding site" description="axial binding residue" evidence="13">
    <location>
        <position position="444"/>
    </location>
    <ligand>
        <name>heme</name>
        <dbReference type="ChEBI" id="CHEBI:30413"/>
    </ligand>
    <ligandPart>
        <name>Fe</name>
        <dbReference type="ChEBI" id="CHEBI:18248"/>
    </ligandPart>
</feature>
<reference evidence="16 18" key="1">
    <citation type="journal article" date="2014" name="BMC Genomics">
        <title>Genome sequence of Anopheles sinensis provides insight into genetics basis of mosquito competence for malaria parasites.</title>
        <authorList>
            <person name="Zhou D."/>
            <person name="Zhang D."/>
            <person name="Ding G."/>
            <person name="Shi L."/>
            <person name="Hou Q."/>
            <person name="Ye Y."/>
            <person name="Xu Y."/>
            <person name="Zhou H."/>
            <person name="Xiong C."/>
            <person name="Li S."/>
            <person name="Yu J."/>
            <person name="Hong S."/>
            <person name="Yu X."/>
            <person name="Zou P."/>
            <person name="Chen C."/>
            <person name="Chang X."/>
            <person name="Wang W."/>
            <person name="Lv Y."/>
            <person name="Sun Y."/>
            <person name="Ma L."/>
            <person name="Shen B."/>
            <person name="Zhu C."/>
        </authorList>
    </citation>
    <scope>NUCLEOTIDE SEQUENCE [LARGE SCALE GENOMIC DNA]</scope>
</reference>
<dbReference type="GO" id="GO:0004497">
    <property type="term" value="F:monooxygenase activity"/>
    <property type="evidence" value="ECO:0007669"/>
    <property type="project" value="UniProtKB-KW"/>
</dbReference>
<sequence>MVSLFDIAFVVAALAAAVYYYLDRKRSYWKDRGVPGPESELLFGNFRTIGTTEHITVPMQKIYNSFKAKHPFAGMYQFIRPVALITDLELLKCVFVKDFQYFHDRGTFYNERDDPLSAHLFNIEGQKWKSLRNKLSPTFTSGKMKMMFPTIVAAGEQFKDFMEETVRKESEFELKDLLARFTTDVIGMCAFGIECNSMRNPDAEFRKMGRKIFEISPGAFRTMMMNGLPEVAKMLRMRQTDKEVSDFFMNAVRDTIDYRVKNNVQRNDFVDMLIKMMRKDKSNMEDDSLTFNEIAAQAFVFFLAGFETSSTLLTWTLYELALNQEIQEKGRQCVREVLAKHGGKMAYEAVVDMKYLDQILNESLRKYPPVPVHFRIASKDYHVPGTKSVLEAGTAVMIPVHAIHHDPEVFPQPDRYDPERFSPEEEAKRHPYAWTPFGEGPRICIGLRFGMMQARIGLAYLLNGFRFAPSAKTIIPMTLSTESFIMAPKGGLWLKVDKI</sequence>
<dbReference type="SUPFAM" id="SSF48264">
    <property type="entry name" value="Cytochrome P450"/>
    <property type="match status" value="1"/>
</dbReference>
<dbReference type="InterPro" id="IPR050476">
    <property type="entry name" value="Insect_CytP450_Detox"/>
</dbReference>
<dbReference type="PANTHER" id="PTHR24292:SF103">
    <property type="entry name" value="CYTOCHROME P450 6BS1"/>
    <property type="match status" value="1"/>
</dbReference>
<dbReference type="InterPro" id="IPR001128">
    <property type="entry name" value="Cyt_P450"/>
</dbReference>
<evidence type="ECO:0000256" key="11">
    <source>
        <dbReference type="ARBA" id="ARBA00023033"/>
    </source>
</evidence>
<dbReference type="PRINTS" id="PR00463">
    <property type="entry name" value="EP450I"/>
</dbReference>
<feature type="transmembrane region" description="Helical" evidence="15">
    <location>
        <begin position="6"/>
        <end position="22"/>
    </location>
</feature>
<evidence type="ECO:0000256" key="5">
    <source>
        <dbReference type="ARBA" id="ARBA00022617"/>
    </source>
</evidence>
<dbReference type="EnsemblMetazoa" id="ASIC004047-RA">
    <property type="protein sequence ID" value="ASIC004047-PA"/>
    <property type="gene ID" value="ASIC004047"/>
</dbReference>
<dbReference type="OMA" id="KHPFAGM"/>
<proteinExistence type="inferred from homology"/>
<evidence type="ECO:0000256" key="4">
    <source>
        <dbReference type="ARBA" id="ARBA00010617"/>
    </source>
</evidence>
<evidence type="ECO:0000256" key="12">
    <source>
        <dbReference type="ARBA" id="ARBA00023136"/>
    </source>
</evidence>
<dbReference type="Gene3D" id="1.10.630.10">
    <property type="entry name" value="Cytochrome P450"/>
    <property type="match status" value="1"/>
</dbReference>
<dbReference type="VEuPathDB" id="VectorBase:ASIS017289"/>
<dbReference type="GO" id="GO:0016705">
    <property type="term" value="F:oxidoreductase activity, acting on paired donors, with incorporation or reduction of molecular oxygen"/>
    <property type="evidence" value="ECO:0007669"/>
    <property type="project" value="InterPro"/>
</dbReference>
<evidence type="ECO:0000256" key="8">
    <source>
        <dbReference type="ARBA" id="ARBA00022848"/>
    </source>
</evidence>
<dbReference type="GO" id="GO:0005789">
    <property type="term" value="C:endoplasmic reticulum membrane"/>
    <property type="evidence" value="ECO:0007669"/>
    <property type="project" value="UniProtKB-SubCell"/>
</dbReference>
<keyword evidence="15" id="KW-1133">Transmembrane helix</keyword>
<evidence type="ECO:0000256" key="15">
    <source>
        <dbReference type="SAM" id="Phobius"/>
    </source>
</evidence>
<dbReference type="PROSITE" id="PS00086">
    <property type="entry name" value="CYTOCHROME_P450"/>
    <property type="match status" value="1"/>
</dbReference>
<protein>
    <submittedName>
        <fullName evidence="16">AGAP008212-PA-like protein</fullName>
    </submittedName>
</protein>
<dbReference type="PRINTS" id="PR00385">
    <property type="entry name" value="P450"/>
</dbReference>
<evidence type="ECO:0000256" key="7">
    <source>
        <dbReference type="ARBA" id="ARBA00022824"/>
    </source>
</evidence>
<organism evidence="16">
    <name type="scientific">Anopheles sinensis</name>
    <name type="common">Mosquito</name>
    <dbReference type="NCBI Taxonomy" id="74873"/>
    <lineage>
        <taxon>Eukaryota</taxon>
        <taxon>Metazoa</taxon>
        <taxon>Ecdysozoa</taxon>
        <taxon>Arthropoda</taxon>
        <taxon>Hexapoda</taxon>
        <taxon>Insecta</taxon>
        <taxon>Pterygota</taxon>
        <taxon>Neoptera</taxon>
        <taxon>Endopterygota</taxon>
        <taxon>Diptera</taxon>
        <taxon>Nematocera</taxon>
        <taxon>Culicoidea</taxon>
        <taxon>Culicidae</taxon>
        <taxon>Anophelinae</taxon>
        <taxon>Anopheles</taxon>
    </lineage>
</organism>
<dbReference type="Proteomes" id="UP000030765">
    <property type="component" value="Unassembled WGS sequence"/>
</dbReference>
<comment type="subcellular location">
    <subcellularLocation>
        <location evidence="3">Endoplasmic reticulum membrane</location>
        <topology evidence="3">Peripheral membrane protein</topology>
    </subcellularLocation>
    <subcellularLocation>
        <location evidence="2">Microsome membrane</location>
        <topology evidence="2">Peripheral membrane protein</topology>
    </subcellularLocation>
</comment>
<dbReference type="FunFam" id="1.10.630.10:FF:000042">
    <property type="entry name" value="Cytochrome P450"/>
    <property type="match status" value="1"/>
</dbReference>
<keyword evidence="11 14" id="KW-0503">Monooxygenase</keyword>
<evidence type="ECO:0000256" key="14">
    <source>
        <dbReference type="RuleBase" id="RU000461"/>
    </source>
</evidence>
<dbReference type="InterPro" id="IPR002401">
    <property type="entry name" value="Cyt_P450_E_grp-I"/>
</dbReference>
<dbReference type="EMBL" id="ATLV01012547">
    <property type="status" value="NOT_ANNOTATED_CDS"/>
    <property type="molecule type" value="Genomic_DNA"/>
</dbReference>
<dbReference type="CDD" id="cd11056">
    <property type="entry name" value="CYP6-like"/>
    <property type="match status" value="1"/>
</dbReference>
<evidence type="ECO:0000256" key="6">
    <source>
        <dbReference type="ARBA" id="ARBA00022723"/>
    </source>
</evidence>
<gene>
    <name evidence="16" type="ORF">ZHAS_00004047</name>
</gene>
<evidence type="ECO:0000256" key="2">
    <source>
        <dbReference type="ARBA" id="ARBA00004174"/>
    </source>
</evidence>
<keyword evidence="18" id="KW-1185">Reference proteome</keyword>
<evidence type="ECO:0000313" key="18">
    <source>
        <dbReference type="Proteomes" id="UP000030765"/>
    </source>
</evidence>
<keyword evidence="7" id="KW-0256">Endoplasmic reticulum</keyword>
<accession>A0A084VFX6</accession>
<dbReference type="EMBL" id="KE524804">
    <property type="protein sequence ID" value="KFB36870.1"/>
    <property type="molecule type" value="Genomic_DNA"/>
</dbReference>
<keyword evidence="9 14" id="KW-0560">Oxidoreductase</keyword>
<dbReference type="Pfam" id="PF00067">
    <property type="entry name" value="p450"/>
    <property type="match status" value="1"/>
</dbReference>
<keyword evidence="10 13" id="KW-0408">Iron</keyword>
<evidence type="ECO:0000256" key="10">
    <source>
        <dbReference type="ARBA" id="ARBA00023004"/>
    </source>
</evidence>
<keyword evidence="6 13" id="KW-0479">Metal-binding</keyword>
<evidence type="ECO:0000256" key="9">
    <source>
        <dbReference type="ARBA" id="ARBA00023002"/>
    </source>
</evidence>
<keyword evidence="8" id="KW-0492">Microsome</keyword>
<evidence type="ECO:0000256" key="3">
    <source>
        <dbReference type="ARBA" id="ARBA00004406"/>
    </source>
</evidence>
<evidence type="ECO:0000256" key="13">
    <source>
        <dbReference type="PIRSR" id="PIRSR602401-1"/>
    </source>
</evidence>
<keyword evidence="12 15" id="KW-0472">Membrane</keyword>
<dbReference type="GO" id="GO:0005506">
    <property type="term" value="F:iron ion binding"/>
    <property type="evidence" value="ECO:0007669"/>
    <property type="project" value="InterPro"/>
</dbReference>
<dbReference type="OrthoDB" id="2789670at2759"/>
<evidence type="ECO:0000313" key="16">
    <source>
        <dbReference type="EMBL" id="KFB36870.1"/>
    </source>
</evidence>
<name>A0A084VFX6_ANOSI</name>
<evidence type="ECO:0000313" key="17">
    <source>
        <dbReference type="EnsemblMetazoa" id="ASIC004047-PA"/>
    </source>
</evidence>